<gene>
    <name evidence="3" type="ORF">DXA63_08225</name>
    <name evidence="2" type="ORF">NND11_13645</name>
</gene>
<dbReference type="Proteomes" id="UP001206014">
    <property type="component" value="Unassembled WGS sequence"/>
</dbReference>
<dbReference type="EMBL" id="QSCI01000030">
    <property type="protein sequence ID" value="RGX94889.1"/>
    <property type="molecule type" value="Genomic_DNA"/>
</dbReference>
<dbReference type="Proteomes" id="UP000285604">
    <property type="component" value="Unassembled WGS sequence"/>
</dbReference>
<name>A0AA92UPS3_9BACT</name>
<evidence type="ECO:0000313" key="3">
    <source>
        <dbReference type="EMBL" id="RGX94889.1"/>
    </source>
</evidence>
<accession>A0AA92UPS3</accession>
<feature type="signal peptide" evidence="1">
    <location>
        <begin position="1"/>
        <end position="20"/>
    </location>
</feature>
<dbReference type="AlphaFoldDB" id="A0AA92UPS3"/>
<reference evidence="3 4" key="1">
    <citation type="submission" date="2018-08" db="EMBL/GenBank/DDBJ databases">
        <title>A genome reference for cultivated species of the human gut microbiota.</title>
        <authorList>
            <person name="Zou Y."/>
            <person name="Xue W."/>
            <person name="Luo G."/>
        </authorList>
    </citation>
    <scope>NUCLEOTIDE SEQUENCE [LARGE SCALE GENOMIC DNA]</scope>
    <source>
        <strain evidence="3 4">OF03-3</strain>
    </source>
</reference>
<dbReference type="EMBL" id="JANDXR010000021">
    <property type="protein sequence ID" value="MCP9502571.1"/>
    <property type="molecule type" value="Genomic_DNA"/>
</dbReference>
<keyword evidence="1" id="KW-0732">Signal</keyword>
<evidence type="ECO:0000313" key="4">
    <source>
        <dbReference type="Proteomes" id="UP000285604"/>
    </source>
</evidence>
<comment type="caution">
    <text evidence="3">The sequence shown here is derived from an EMBL/GenBank/DDBJ whole genome shotgun (WGS) entry which is preliminary data.</text>
</comment>
<proteinExistence type="predicted"/>
<feature type="chain" id="PRO_5042788433" evidence="1">
    <location>
        <begin position="21"/>
        <end position="160"/>
    </location>
</feature>
<reference evidence="2" key="2">
    <citation type="submission" date="2022-07" db="EMBL/GenBank/DDBJ databases">
        <title>Prevotella copri.</title>
        <authorList>
            <person name="Yang C."/>
        </authorList>
    </citation>
    <scope>NUCLEOTIDE SEQUENCE</scope>
    <source>
        <strain evidence="2">HF88</strain>
    </source>
</reference>
<evidence type="ECO:0000313" key="2">
    <source>
        <dbReference type="EMBL" id="MCP9502571.1"/>
    </source>
</evidence>
<protein>
    <submittedName>
        <fullName evidence="3">Uncharacterized protein</fullName>
    </submittedName>
</protein>
<organism evidence="3 4">
    <name type="scientific">Segatella copri</name>
    <dbReference type="NCBI Taxonomy" id="165179"/>
    <lineage>
        <taxon>Bacteria</taxon>
        <taxon>Pseudomonadati</taxon>
        <taxon>Bacteroidota</taxon>
        <taxon>Bacteroidia</taxon>
        <taxon>Bacteroidales</taxon>
        <taxon>Prevotellaceae</taxon>
        <taxon>Segatella</taxon>
    </lineage>
</organism>
<evidence type="ECO:0000256" key="1">
    <source>
        <dbReference type="SAM" id="SignalP"/>
    </source>
</evidence>
<dbReference type="RefSeq" id="WP_151202046.1">
    <property type="nucleotide sequence ID" value="NZ_CATKVU010000006.1"/>
</dbReference>
<sequence>MKKVILCMLMVFATSVSVMAQKQAIYDRSSIKCMGVELDGSQTLRVLGYGRNRSDAKEQAMKNAVWAVVFDGIREGVSGCNMRPLVTEVNARERYEDYFNVFFADGGEYKKYVTLRDTKKRSANKSKDKVGYSYEMTIRVLRSQLKARLKADNVIDKDHL</sequence>